<evidence type="ECO:0000256" key="1">
    <source>
        <dbReference type="SAM" id="MobiDB-lite"/>
    </source>
</evidence>
<dbReference type="Proteomes" id="UP000621500">
    <property type="component" value="Unassembled WGS sequence"/>
</dbReference>
<accession>A0ABQ4EM51</accession>
<organism evidence="2 3">
    <name type="scientific">Plantactinospora mayteni</name>
    <dbReference type="NCBI Taxonomy" id="566021"/>
    <lineage>
        <taxon>Bacteria</taxon>
        <taxon>Bacillati</taxon>
        <taxon>Actinomycetota</taxon>
        <taxon>Actinomycetes</taxon>
        <taxon>Micromonosporales</taxon>
        <taxon>Micromonosporaceae</taxon>
        <taxon>Plantactinospora</taxon>
    </lineage>
</organism>
<reference evidence="2 3" key="1">
    <citation type="submission" date="2021-01" db="EMBL/GenBank/DDBJ databases">
        <title>Whole genome shotgun sequence of Plantactinospora mayteni NBRC 109088.</title>
        <authorList>
            <person name="Komaki H."/>
            <person name="Tamura T."/>
        </authorList>
    </citation>
    <scope>NUCLEOTIDE SEQUENCE [LARGE SCALE GENOMIC DNA]</scope>
    <source>
        <strain evidence="2 3">NBRC 109088</strain>
    </source>
</reference>
<evidence type="ECO:0000313" key="3">
    <source>
        <dbReference type="Proteomes" id="UP000621500"/>
    </source>
</evidence>
<name>A0ABQ4EM51_9ACTN</name>
<protein>
    <submittedName>
        <fullName evidence="2">Uncharacterized protein</fullName>
    </submittedName>
</protein>
<proteinExistence type="predicted"/>
<comment type="caution">
    <text evidence="2">The sequence shown here is derived from an EMBL/GenBank/DDBJ whole genome shotgun (WGS) entry which is preliminary data.</text>
</comment>
<keyword evidence="3" id="KW-1185">Reference proteome</keyword>
<sequence>MARCGRLRSRISVERLPVAIGRPFPRSAARGPPASALTCADPSHAALSKQSYHGGTVRFPASPRWATRARRHPVR</sequence>
<feature type="region of interest" description="Disordered" evidence="1">
    <location>
        <begin position="50"/>
        <end position="75"/>
    </location>
</feature>
<gene>
    <name evidence="2" type="ORF">Pma05_19140</name>
</gene>
<dbReference type="EMBL" id="BONX01000009">
    <property type="protein sequence ID" value="GIG95341.1"/>
    <property type="molecule type" value="Genomic_DNA"/>
</dbReference>
<evidence type="ECO:0000313" key="2">
    <source>
        <dbReference type="EMBL" id="GIG95341.1"/>
    </source>
</evidence>